<dbReference type="RefSeq" id="WP_229638856.1">
    <property type="nucleotide sequence ID" value="NZ_JADWDC010000004.1"/>
</dbReference>
<keyword evidence="5 8" id="KW-0799">Topoisomerase</keyword>
<keyword evidence="6 8" id="KW-0238">DNA-binding</keyword>
<keyword evidence="13" id="KW-1185">Reference proteome</keyword>
<dbReference type="InterPro" id="IPR006171">
    <property type="entry name" value="TOPRIM_dom"/>
</dbReference>
<dbReference type="GO" id="GO:0046872">
    <property type="term" value="F:metal ion binding"/>
    <property type="evidence" value="ECO:0007669"/>
    <property type="project" value="UniProtKB-KW"/>
</dbReference>
<dbReference type="Gene3D" id="2.70.20.10">
    <property type="entry name" value="Topoisomerase I, domain 3"/>
    <property type="match status" value="1"/>
</dbReference>
<feature type="active site" description="O-(5'-phospho-DNA)-tyrosine intermediate" evidence="8">
    <location>
        <position position="307"/>
    </location>
</feature>
<feature type="site" description="Interaction with DNA" evidence="8">
    <location>
        <position position="309"/>
    </location>
</feature>
<accession>A0A964FEG4</accession>
<dbReference type="CDD" id="cd00186">
    <property type="entry name" value="TOP1Ac"/>
    <property type="match status" value="1"/>
</dbReference>
<dbReference type="SMART" id="SM00437">
    <property type="entry name" value="TOP1Ac"/>
    <property type="match status" value="1"/>
</dbReference>
<dbReference type="GO" id="GO:0003677">
    <property type="term" value="F:DNA binding"/>
    <property type="evidence" value="ECO:0007669"/>
    <property type="project" value="UniProtKB-KW"/>
</dbReference>
<dbReference type="HAMAP" id="MF_00952">
    <property type="entry name" value="Topoisom_1_prok"/>
    <property type="match status" value="1"/>
</dbReference>
<gene>
    <name evidence="8 12" type="primary">topA</name>
    <name evidence="12" type="ORF">I4641_02525</name>
</gene>
<dbReference type="NCBIfam" id="TIGR01051">
    <property type="entry name" value="topA_bact"/>
    <property type="match status" value="1"/>
</dbReference>
<name>A0A964FEG4_9CYAN</name>
<dbReference type="Gene3D" id="1.10.290.10">
    <property type="entry name" value="Topoisomerase I, domain 4"/>
    <property type="match status" value="1"/>
</dbReference>
<dbReference type="PROSITE" id="PS50880">
    <property type="entry name" value="TOPRIM"/>
    <property type="match status" value="1"/>
</dbReference>
<evidence type="ECO:0000256" key="9">
    <source>
        <dbReference type="SAM" id="MobiDB-lite"/>
    </source>
</evidence>
<dbReference type="EMBL" id="JADWDC010000004">
    <property type="protein sequence ID" value="MCC0175857.1"/>
    <property type="molecule type" value="Genomic_DNA"/>
</dbReference>
<dbReference type="Pfam" id="PF01751">
    <property type="entry name" value="Toprim"/>
    <property type="match status" value="1"/>
</dbReference>
<dbReference type="InterPro" id="IPR023406">
    <property type="entry name" value="Topo_IA_AS"/>
</dbReference>
<dbReference type="PANTHER" id="PTHR42785">
    <property type="entry name" value="DNA TOPOISOMERASE, TYPE IA, CORE"/>
    <property type="match status" value="1"/>
</dbReference>
<dbReference type="Proteomes" id="UP000729733">
    <property type="component" value="Unassembled WGS sequence"/>
</dbReference>
<feature type="site" description="Interaction with DNA" evidence="8">
    <location>
        <position position="167"/>
    </location>
</feature>
<dbReference type="InterPro" id="IPR013824">
    <property type="entry name" value="Topo_IA_cen_sub1"/>
</dbReference>
<dbReference type="SUPFAM" id="SSF56712">
    <property type="entry name" value="Prokaryotic type I DNA topoisomerase"/>
    <property type="match status" value="1"/>
</dbReference>
<evidence type="ECO:0000256" key="7">
    <source>
        <dbReference type="ARBA" id="ARBA00023235"/>
    </source>
</evidence>
<dbReference type="InterPro" id="IPR013825">
    <property type="entry name" value="Topo_IA_cen_sub2"/>
</dbReference>
<keyword evidence="4" id="KW-0460">Magnesium</keyword>
<dbReference type="InterPro" id="IPR003601">
    <property type="entry name" value="Topo_IA_2"/>
</dbReference>
<dbReference type="InterPro" id="IPR023405">
    <property type="entry name" value="Topo_IA_core_domain"/>
</dbReference>
<keyword evidence="3" id="KW-0479">Metal-binding</keyword>
<evidence type="ECO:0000256" key="1">
    <source>
        <dbReference type="ARBA" id="ARBA00000213"/>
    </source>
</evidence>
<feature type="domain" description="Topo IA-type catalytic" evidence="11">
    <location>
        <begin position="141"/>
        <end position="561"/>
    </location>
</feature>
<dbReference type="SMART" id="SM00436">
    <property type="entry name" value="TOP1Bc"/>
    <property type="match status" value="1"/>
</dbReference>
<evidence type="ECO:0000259" key="11">
    <source>
        <dbReference type="PROSITE" id="PS52039"/>
    </source>
</evidence>
<comment type="caution">
    <text evidence="12">The sequence shown here is derived from an EMBL/GenBank/DDBJ whole genome shotgun (WGS) entry which is preliminary data.</text>
</comment>
<proteinExistence type="inferred from homology"/>
<dbReference type="GO" id="GO:0003917">
    <property type="term" value="F:DNA topoisomerase type I (single strand cut, ATP-independent) activity"/>
    <property type="evidence" value="ECO:0007669"/>
    <property type="project" value="UniProtKB-UniRule"/>
</dbReference>
<dbReference type="InterPro" id="IPR028612">
    <property type="entry name" value="Topoisom_1_IA"/>
</dbReference>
<comment type="catalytic activity">
    <reaction evidence="1 8">
        <text>ATP-independent breakage of single-stranded DNA, followed by passage and rejoining.</text>
        <dbReference type="EC" id="5.6.2.1"/>
    </reaction>
</comment>
<evidence type="ECO:0000256" key="3">
    <source>
        <dbReference type="ARBA" id="ARBA00022723"/>
    </source>
</evidence>
<evidence type="ECO:0000256" key="6">
    <source>
        <dbReference type="ARBA" id="ARBA00023125"/>
    </source>
</evidence>
<dbReference type="PROSITE" id="PS00396">
    <property type="entry name" value="TOPO_IA_1"/>
    <property type="match status" value="1"/>
</dbReference>
<evidence type="ECO:0000313" key="12">
    <source>
        <dbReference type="EMBL" id="MCC0175857.1"/>
    </source>
</evidence>
<feature type="site" description="Interaction with DNA" evidence="8">
    <location>
        <position position="155"/>
    </location>
</feature>
<dbReference type="InterPro" id="IPR005733">
    <property type="entry name" value="TopoI_bac-type"/>
</dbReference>
<reference evidence="12" key="1">
    <citation type="journal article" date="2021" name="Antonie Van Leeuwenhoek">
        <title>Draft genome and description of Waterburya agarophytonicola gen. nov. sp. nov. (Pleurocapsales, Cyanobacteria): a seaweed symbiont.</title>
        <authorList>
            <person name="Bonthond G."/>
            <person name="Shalygin S."/>
            <person name="Bayer T."/>
            <person name="Weinberger F."/>
        </authorList>
    </citation>
    <scope>NUCLEOTIDE SEQUENCE</scope>
    <source>
        <strain evidence="12">KI4</strain>
    </source>
</reference>
<evidence type="ECO:0000256" key="5">
    <source>
        <dbReference type="ARBA" id="ARBA00023029"/>
    </source>
</evidence>
<dbReference type="Gene3D" id="3.40.50.140">
    <property type="match status" value="1"/>
</dbReference>
<keyword evidence="7 8" id="KW-0413">Isomerase</keyword>
<feature type="site" description="Interaction with DNA" evidence="8">
    <location>
        <position position="492"/>
    </location>
</feature>
<dbReference type="GO" id="GO:0006265">
    <property type="term" value="P:DNA topological change"/>
    <property type="evidence" value="ECO:0007669"/>
    <property type="project" value="UniProtKB-UniRule"/>
</dbReference>
<sequence length="668" mass="75383">MNQYQLLIVESPGKIKKLRKILGANWIIKATMGHFRTLANDGEDNLGFDMECDCVGTQPTDRISLRWQPKDSKSKKLIKELKETAKKVSRICIASDPDREGEVIAWHLYSILSHPNIVRVTYSEITDKAVKYAIANPQSLNTDLVDSGLARSCLDKLVGFRGSPLVWNLGAKSVGRVQSAVLHLVCDRAKEITNFIPVEYFSIFTEYAEGFKAYFSHRGTKASPVCDQDDEESNRIYQEPEARELVALAQSSIHRISNIDRKKLYKKPPPPFITSTLQQASGSKLGFSPDRTMKLAQSLYEKGLITYMRTDSVALSDDFIKAARLWLQEKDSKNVPQKATKFKANKSAQEAHEAIRQSDLTYPSTQLKQEISQEEFSLYLLIWKRAIASQCAPATIAKTTVSIKARDITWIAKGQIVEFLGYARYWNNLSADSLLPELAIGQILGLNKAEFQKKRTSPPSPYNEPQLVALMEKKGIGRPSTYSSSIKTIKNRKYVKLSQKKLIPTDLGMTVDSFLGNYLAELIDAKFTAKMESNLDAIALGEKAWQPYLCNWNQKYFAPALSSAKLTIPKSPVSKTNGTVTSTEYTCPVCKKELERYDYSKGKHAGSLLRCSDSQARFKPGHKNVVFYRSSQGHWWNKEFGQPNQRKNIKDCDRSNRKSPPIRLKTRS</sequence>
<comment type="similarity">
    <text evidence="2 8">Belongs to the type IA topoisomerase family.</text>
</comment>
<dbReference type="InterPro" id="IPR013826">
    <property type="entry name" value="Topo_IA_cen_sub3"/>
</dbReference>
<dbReference type="Gene3D" id="1.10.460.10">
    <property type="entry name" value="Topoisomerase I, domain 2"/>
    <property type="match status" value="1"/>
</dbReference>
<feature type="region of interest" description="Interaction with DNA" evidence="8">
    <location>
        <begin position="173"/>
        <end position="178"/>
    </location>
</feature>
<dbReference type="SMART" id="SM00493">
    <property type="entry name" value="TOPRIM"/>
    <property type="match status" value="1"/>
</dbReference>
<evidence type="ECO:0000256" key="8">
    <source>
        <dbReference type="HAMAP-Rule" id="MF_00952"/>
    </source>
</evidence>
<dbReference type="InterPro" id="IPR013497">
    <property type="entry name" value="Topo_IA_cen"/>
</dbReference>
<evidence type="ECO:0000256" key="4">
    <source>
        <dbReference type="ARBA" id="ARBA00022842"/>
    </source>
</evidence>
<evidence type="ECO:0000259" key="10">
    <source>
        <dbReference type="PROSITE" id="PS50880"/>
    </source>
</evidence>
<dbReference type="InterPro" id="IPR003602">
    <property type="entry name" value="Topo_IA_DNA-bd_dom"/>
</dbReference>
<dbReference type="EC" id="5.6.2.1" evidence="8"/>
<dbReference type="InterPro" id="IPR000380">
    <property type="entry name" value="Topo_IA"/>
</dbReference>
<comment type="subunit">
    <text evidence="8">Monomer.</text>
</comment>
<feature type="region of interest" description="Disordered" evidence="9">
    <location>
        <begin position="639"/>
        <end position="668"/>
    </location>
</feature>
<feature type="site" description="Interaction with DNA" evidence="8">
    <location>
        <position position="34"/>
    </location>
</feature>
<comment type="function">
    <text evidence="8">Releases the supercoiling and torsional tension of DNA, which is introduced during the DNA replication and transcription, by transiently cleaving and rejoining one strand of the DNA duplex. Introduces a single-strand break via transesterification at a target site in duplex DNA. The scissile phosphodiester is attacked by the catalytic tyrosine of the enzyme, resulting in the formation of a DNA-(5'-phosphotyrosyl)-enzyme intermediate and the expulsion of a 3'-OH DNA strand. The free DNA strand then undergoes passage around the unbroken strand, thus removing DNA supercoils. Finally, in the religation step, the DNA 3'-OH attacks the covalent intermediate to expel the active-site tyrosine and restore the DNA phosphodiester backbone.</text>
</comment>
<dbReference type="PROSITE" id="PS52039">
    <property type="entry name" value="TOPO_IA_2"/>
    <property type="match status" value="1"/>
</dbReference>
<dbReference type="PANTHER" id="PTHR42785:SF1">
    <property type="entry name" value="DNA TOPOISOMERASE"/>
    <property type="match status" value="1"/>
</dbReference>
<dbReference type="PRINTS" id="PR00417">
    <property type="entry name" value="PRTPISMRASEI"/>
</dbReference>
<dbReference type="Pfam" id="PF01131">
    <property type="entry name" value="Topoisom_bac"/>
    <property type="match status" value="1"/>
</dbReference>
<feature type="domain" description="Toprim" evidence="10">
    <location>
        <begin position="4"/>
        <end position="125"/>
    </location>
</feature>
<comment type="caution">
    <text evidence="8">Lacks conserved residue(s) required for the propagation of feature annotation.</text>
</comment>
<feature type="site" description="Interaction with DNA" evidence="8">
    <location>
        <position position="151"/>
    </location>
</feature>
<evidence type="ECO:0000256" key="2">
    <source>
        <dbReference type="ARBA" id="ARBA00009446"/>
    </source>
</evidence>
<protein>
    <recommendedName>
        <fullName evidence="8">DNA topoisomerase 1</fullName>
        <ecNumber evidence="8">5.6.2.1</ecNumber>
    </recommendedName>
    <alternativeName>
        <fullName evidence="8">DNA topoisomerase I</fullName>
    </alternativeName>
</protein>
<evidence type="ECO:0000313" key="13">
    <source>
        <dbReference type="Proteomes" id="UP000729733"/>
    </source>
</evidence>
<organism evidence="12 13">
    <name type="scientific">Waterburya agarophytonicola KI4</name>
    <dbReference type="NCBI Taxonomy" id="2874699"/>
    <lineage>
        <taxon>Bacteria</taxon>
        <taxon>Bacillati</taxon>
        <taxon>Cyanobacteriota</taxon>
        <taxon>Cyanophyceae</taxon>
        <taxon>Pleurocapsales</taxon>
        <taxon>Hyellaceae</taxon>
        <taxon>Waterburya</taxon>
        <taxon>Waterburya agarophytonicola</taxon>
    </lineage>
</organism>
<dbReference type="AlphaFoldDB" id="A0A964FEG4"/>